<gene>
    <name evidence="2" type="ORF">PPL_00216</name>
</gene>
<feature type="compositionally biased region" description="Acidic residues" evidence="1">
    <location>
        <begin position="199"/>
        <end position="219"/>
    </location>
</feature>
<name>D3AVV1_HETP5</name>
<keyword evidence="3" id="KW-1185">Reference proteome</keyword>
<feature type="region of interest" description="Disordered" evidence="1">
    <location>
        <begin position="1"/>
        <end position="31"/>
    </location>
</feature>
<evidence type="ECO:0000313" key="2">
    <source>
        <dbReference type="EMBL" id="EFA86424.1"/>
    </source>
</evidence>
<comment type="caution">
    <text evidence="2">The sequence shown here is derived from an EMBL/GenBank/DDBJ whole genome shotgun (WGS) entry which is preliminary data.</text>
</comment>
<reference evidence="2 3" key="1">
    <citation type="journal article" date="2011" name="Genome Res.">
        <title>Phylogeny-wide analysis of social amoeba genomes highlights ancient origins for complex intercellular communication.</title>
        <authorList>
            <person name="Heidel A.J."/>
            <person name="Lawal H.M."/>
            <person name="Felder M."/>
            <person name="Schilde C."/>
            <person name="Helps N.R."/>
            <person name="Tunggal B."/>
            <person name="Rivero F."/>
            <person name="John U."/>
            <person name="Schleicher M."/>
            <person name="Eichinger L."/>
            <person name="Platzer M."/>
            <person name="Noegel A.A."/>
            <person name="Schaap P."/>
            <person name="Gloeckner G."/>
        </authorList>
    </citation>
    <scope>NUCLEOTIDE SEQUENCE [LARGE SCALE GENOMIC DNA]</scope>
    <source>
        <strain evidence="3">ATCC 26659 / Pp 5 / PN500</strain>
    </source>
</reference>
<accession>D3AVV1</accession>
<evidence type="ECO:0008006" key="4">
    <source>
        <dbReference type="Google" id="ProtNLM"/>
    </source>
</evidence>
<evidence type="ECO:0000256" key="1">
    <source>
        <dbReference type="SAM" id="MobiDB-lite"/>
    </source>
</evidence>
<dbReference type="InterPro" id="IPR011990">
    <property type="entry name" value="TPR-like_helical_dom_sf"/>
</dbReference>
<dbReference type="EMBL" id="ADBJ01000002">
    <property type="protein sequence ID" value="EFA86424.1"/>
    <property type="molecule type" value="Genomic_DNA"/>
</dbReference>
<dbReference type="CDD" id="cd24142">
    <property type="entry name" value="ACL4-like"/>
    <property type="match status" value="1"/>
</dbReference>
<dbReference type="GeneID" id="31355750"/>
<dbReference type="SUPFAM" id="SSF48452">
    <property type="entry name" value="TPR-like"/>
    <property type="match status" value="1"/>
</dbReference>
<dbReference type="InterPro" id="IPR019734">
    <property type="entry name" value="TPR_rpt"/>
</dbReference>
<protein>
    <recommendedName>
        <fullName evidence="4">TPR-like protein</fullName>
    </recommendedName>
</protein>
<dbReference type="Proteomes" id="UP000001396">
    <property type="component" value="Unassembled WGS sequence"/>
</dbReference>
<dbReference type="STRING" id="670386.D3AVV1"/>
<dbReference type="OMA" id="ETYMTDL"/>
<feature type="compositionally biased region" description="Low complexity" evidence="1">
    <location>
        <begin position="8"/>
        <end position="27"/>
    </location>
</feature>
<organism evidence="2 3">
    <name type="scientific">Heterostelium pallidum (strain ATCC 26659 / Pp 5 / PN500)</name>
    <name type="common">Cellular slime mold</name>
    <name type="synonym">Polysphondylium pallidum</name>
    <dbReference type="NCBI Taxonomy" id="670386"/>
    <lineage>
        <taxon>Eukaryota</taxon>
        <taxon>Amoebozoa</taxon>
        <taxon>Evosea</taxon>
        <taxon>Eumycetozoa</taxon>
        <taxon>Dictyostelia</taxon>
        <taxon>Acytosteliales</taxon>
        <taxon>Acytosteliaceae</taxon>
        <taxon>Heterostelium</taxon>
    </lineage>
</organism>
<dbReference type="Pfam" id="PF13181">
    <property type="entry name" value="TPR_8"/>
    <property type="match status" value="1"/>
</dbReference>
<dbReference type="InParanoid" id="D3AVV1"/>
<dbReference type="AlphaFoldDB" id="D3AVV1"/>
<proteinExistence type="predicted"/>
<evidence type="ECO:0000313" key="3">
    <source>
        <dbReference type="Proteomes" id="UP000001396"/>
    </source>
</evidence>
<feature type="compositionally biased region" description="Low complexity" evidence="1">
    <location>
        <begin position="140"/>
        <end position="179"/>
    </location>
</feature>
<dbReference type="RefSeq" id="XP_020438529.1">
    <property type="nucleotide sequence ID" value="XM_020571255.1"/>
</dbReference>
<feature type="compositionally biased region" description="Basic and acidic residues" evidence="1">
    <location>
        <begin position="185"/>
        <end position="198"/>
    </location>
</feature>
<sequence>MSSLGRSKAAMMQKNRNKKAAAQQQQQPKKKLSLEELIAKADDYAQEFKLDLALKYYIEALNQSPKNSNIMDSISEVLLEMGDTETAKQYIVASIQANPNDNAAKYMNYGQLTGGQEAIKSYTKGIELMESELNDKIKKNSSNNNNNSNNNISKVSNKNNKNNNNVVPIKVSNQNNNKNNKNKKTKDGRLVEDKKYDISDDEEDMEDDDEHQEEELSEEEESILILKDQICSALCSLSELYLTDECFDDNAEIECEKHILRAIEYAPTSPEPYSMMASMRISQQKNEEALRCLQHSYSLWSELTIDKRPSLEYRFDVSRLFIELNQNRTAVDILETLVYEQDNIAEIWHTLSIVYQSLNEPRSALECIEVASQLLAISNDQDEKFQKDVNDILIKLQHEVSLLPEEEEEGEDDDEQMED</sequence>
<dbReference type="Gene3D" id="1.25.40.10">
    <property type="entry name" value="Tetratricopeptide repeat domain"/>
    <property type="match status" value="2"/>
</dbReference>
<feature type="region of interest" description="Disordered" evidence="1">
    <location>
        <begin position="137"/>
        <end position="219"/>
    </location>
</feature>